<protein>
    <submittedName>
        <fullName evidence="1">Uncharacterized protein</fullName>
    </submittedName>
</protein>
<dbReference type="EMBL" id="BARU01026418">
    <property type="protein sequence ID" value="GAH76093.1"/>
    <property type="molecule type" value="Genomic_DNA"/>
</dbReference>
<proteinExistence type="predicted"/>
<gene>
    <name evidence="1" type="ORF">S03H2_42438</name>
</gene>
<reference evidence="1" key="1">
    <citation type="journal article" date="2014" name="Front. Microbiol.">
        <title>High frequency of phylogenetically diverse reductive dehalogenase-homologous genes in deep subseafloor sedimentary metagenomes.</title>
        <authorList>
            <person name="Kawai M."/>
            <person name="Futagami T."/>
            <person name="Toyoda A."/>
            <person name="Takaki Y."/>
            <person name="Nishi S."/>
            <person name="Hori S."/>
            <person name="Arai W."/>
            <person name="Tsubouchi T."/>
            <person name="Morono Y."/>
            <person name="Uchiyama I."/>
            <person name="Ito T."/>
            <person name="Fujiyama A."/>
            <person name="Inagaki F."/>
            <person name="Takami H."/>
        </authorList>
    </citation>
    <scope>NUCLEOTIDE SEQUENCE</scope>
    <source>
        <strain evidence="1">Expedition CK06-06</strain>
    </source>
</reference>
<evidence type="ECO:0000313" key="1">
    <source>
        <dbReference type="EMBL" id="GAH76093.1"/>
    </source>
</evidence>
<name>X1K1Y6_9ZZZZ</name>
<feature type="non-terminal residue" evidence="1">
    <location>
        <position position="1"/>
    </location>
</feature>
<organism evidence="1">
    <name type="scientific">marine sediment metagenome</name>
    <dbReference type="NCBI Taxonomy" id="412755"/>
    <lineage>
        <taxon>unclassified sequences</taxon>
        <taxon>metagenomes</taxon>
        <taxon>ecological metagenomes</taxon>
    </lineage>
</organism>
<dbReference type="AlphaFoldDB" id="X1K1Y6"/>
<sequence length="272" mass="30364">EAGAAILASIGTSAMSGIASTALSNPLRAVSYGLNYVWPNLMVSPEEAILAEKRGLTMPGGLDDHLRFFGYGSEQIDLKKIALKAVIGLGDIKALTLRNRITYEEATQRIMDIGFDEKDAKEIKLLFNLIPTVDEAILGERRKDIPHGEALVLAAQQGMSSTYYDLRYQVTKELLDLGSIRLLMFRKDLPESEVLPMIEKLGFDSETAAKVLELFEYIPPIPDIIKFAVREAFTPEIIEKYKLHGDFPPEFGKWAKKQGLSDEWAKAYWASH</sequence>
<comment type="caution">
    <text evidence="1">The sequence shown here is derived from an EMBL/GenBank/DDBJ whole genome shotgun (WGS) entry which is preliminary data.</text>
</comment>
<accession>X1K1Y6</accession>
<feature type="non-terminal residue" evidence="1">
    <location>
        <position position="272"/>
    </location>
</feature>